<dbReference type="GO" id="GO:0005524">
    <property type="term" value="F:ATP binding"/>
    <property type="evidence" value="ECO:0007669"/>
    <property type="project" value="InterPro"/>
</dbReference>
<dbReference type="GO" id="GO:0046872">
    <property type="term" value="F:metal ion binding"/>
    <property type="evidence" value="ECO:0007669"/>
    <property type="project" value="TreeGrafter"/>
</dbReference>
<dbReference type="SUPFAM" id="SSF50129">
    <property type="entry name" value="GroES-like"/>
    <property type="match status" value="2"/>
</dbReference>
<dbReference type="InterPro" id="IPR011032">
    <property type="entry name" value="GroES-like_sf"/>
</dbReference>
<dbReference type="SMART" id="SM00883">
    <property type="entry name" value="Cpn10"/>
    <property type="match status" value="2"/>
</dbReference>
<dbReference type="PROSITE" id="PS00681">
    <property type="entry name" value="CHAPERONINS_CPN10"/>
    <property type="match status" value="1"/>
</dbReference>
<keyword evidence="2 6" id="KW-0143">Chaperone</keyword>
<evidence type="ECO:0000256" key="1">
    <source>
        <dbReference type="ARBA" id="ARBA00006975"/>
    </source>
</evidence>
<dbReference type="AlphaFoldDB" id="A0AAV1IGZ4"/>
<comment type="similarity">
    <text evidence="1 6">Belongs to the GroES chaperonin family.</text>
</comment>
<comment type="caution">
    <text evidence="7">The sequence shown here is derived from an EMBL/GenBank/DDBJ whole genome shotgun (WGS) entry which is preliminary data.</text>
</comment>
<dbReference type="InterPro" id="IPR020818">
    <property type="entry name" value="Chaperonin_GroES"/>
</dbReference>
<dbReference type="Pfam" id="PF00166">
    <property type="entry name" value="Cpn10"/>
    <property type="match status" value="2"/>
</dbReference>
<dbReference type="InterPro" id="IPR037124">
    <property type="entry name" value="Chaperonin_GroES_sf"/>
</dbReference>
<evidence type="ECO:0000256" key="2">
    <source>
        <dbReference type="ARBA" id="ARBA00023186"/>
    </source>
</evidence>
<evidence type="ECO:0000256" key="6">
    <source>
        <dbReference type="RuleBase" id="RU003479"/>
    </source>
</evidence>
<evidence type="ECO:0000256" key="3">
    <source>
        <dbReference type="ARBA" id="ARBA00031971"/>
    </source>
</evidence>
<dbReference type="GO" id="GO:0044183">
    <property type="term" value="F:protein folding chaperone"/>
    <property type="evidence" value="ECO:0007669"/>
    <property type="project" value="InterPro"/>
</dbReference>
<evidence type="ECO:0000256" key="5">
    <source>
        <dbReference type="ARBA" id="ARBA00079398"/>
    </source>
</evidence>
<dbReference type="PANTHER" id="PTHR10772">
    <property type="entry name" value="10 KDA HEAT SHOCK PROTEIN"/>
    <property type="match status" value="1"/>
</dbReference>
<dbReference type="GO" id="GO:0005739">
    <property type="term" value="C:mitochondrion"/>
    <property type="evidence" value="ECO:0007669"/>
    <property type="project" value="TreeGrafter"/>
</dbReference>
<dbReference type="PANTHER" id="PTHR10772:SF63">
    <property type="entry name" value="20 KDA CHAPERONIN, CHLOROPLASTIC"/>
    <property type="match status" value="1"/>
</dbReference>
<name>A0AAV1IGZ4_9CHLO</name>
<dbReference type="CDD" id="cd00320">
    <property type="entry name" value="cpn10"/>
    <property type="match status" value="2"/>
</dbReference>
<dbReference type="GO" id="GO:0009507">
    <property type="term" value="C:chloroplast"/>
    <property type="evidence" value="ECO:0007669"/>
    <property type="project" value="TreeGrafter"/>
</dbReference>
<dbReference type="InterPro" id="IPR018369">
    <property type="entry name" value="Chaprnonin_Cpn10_CS"/>
</dbReference>
<dbReference type="FunFam" id="2.30.33.40:FF:000001">
    <property type="entry name" value="10 kDa chaperonin"/>
    <property type="match status" value="2"/>
</dbReference>
<dbReference type="Gene3D" id="2.30.33.40">
    <property type="entry name" value="GroES chaperonin"/>
    <property type="match status" value="2"/>
</dbReference>
<sequence>MIGRVQPRPVFALPQRSVLHRRVVIRAATTVPSEYKTVAPVGDRVLVKVDISEEKSLGGILLPSSAQKKPTQGHVEKAGTAKAVRDGEKVVYSKYAGTELKVSGTEYVILKEDDVIGILSTDNIADLKPLGDRILVEIDEAKDETDSGLLLTSSSKEQPTIGKVIAVGSGKEDDKGAIVKPNLNKGDTVLYSRYSGTEFAQEEKQYIVIRELDVLACVQ</sequence>
<organism evidence="7 8">
    <name type="scientific">Coccomyxa viridis</name>
    <dbReference type="NCBI Taxonomy" id="1274662"/>
    <lineage>
        <taxon>Eukaryota</taxon>
        <taxon>Viridiplantae</taxon>
        <taxon>Chlorophyta</taxon>
        <taxon>core chlorophytes</taxon>
        <taxon>Trebouxiophyceae</taxon>
        <taxon>Trebouxiophyceae incertae sedis</taxon>
        <taxon>Coccomyxaceae</taxon>
        <taxon>Coccomyxa</taxon>
    </lineage>
</organism>
<dbReference type="GO" id="GO:0051087">
    <property type="term" value="F:protein-folding chaperone binding"/>
    <property type="evidence" value="ECO:0007669"/>
    <property type="project" value="TreeGrafter"/>
</dbReference>
<dbReference type="Proteomes" id="UP001314263">
    <property type="component" value="Unassembled WGS sequence"/>
</dbReference>
<gene>
    <name evidence="7" type="ORF">CVIRNUC_008475</name>
</gene>
<evidence type="ECO:0000313" key="7">
    <source>
        <dbReference type="EMBL" id="CAK0785269.1"/>
    </source>
</evidence>
<dbReference type="PRINTS" id="PR00297">
    <property type="entry name" value="CHAPERONIN10"/>
</dbReference>
<proteinExistence type="inferred from homology"/>
<evidence type="ECO:0000313" key="8">
    <source>
        <dbReference type="Proteomes" id="UP001314263"/>
    </source>
</evidence>
<evidence type="ECO:0000256" key="4">
    <source>
        <dbReference type="ARBA" id="ARBA00073031"/>
    </source>
</evidence>
<protein>
    <recommendedName>
        <fullName evidence="4">20 kDa chaperonin, chloroplastic</fullName>
    </recommendedName>
    <alternativeName>
        <fullName evidence="3">Chaperonin 10</fullName>
    </alternativeName>
    <alternativeName>
        <fullName evidence="5">Protein Cpn21</fullName>
    </alternativeName>
</protein>
<reference evidence="7 8" key="1">
    <citation type="submission" date="2023-10" db="EMBL/GenBank/DDBJ databases">
        <authorList>
            <person name="Maclean D."/>
            <person name="Macfadyen A."/>
        </authorList>
    </citation>
    <scope>NUCLEOTIDE SEQUENCE [LARGE SCALE GENOMIC DNA]</scope>
</reference>
<dbReference type="EMBL" id="CAUYUE010000012">
    <property type="protein sequence ID" value="CAK0785269.1"/>
    <property type="molecule type" value="Genomic_DNA"/>
</dbReference>
<dbReference type="GO" id="GO:0051082">
    <property type="term" value="F:unfolded protein binding"/>
    <property type="evidence" value="ECO:0007669"/>
    <property type="project" value="TreeGrafter"/>
</dbReference>
<keyword evidence="8" id="KW-1185">Reference proteome</keyword>
<dbReference type="HAMAP" id="MF_00580">
    <property type="entry name" value="CH10"/>
    <property type="match status" value="2"/>
</dbReference>
<accession>A0AAV1IGZ4</accession>